<keyword evidence="2" id="KW-1185">Reference proteome</keyword>
<accession>A0A3N2PJ30</accession>
<gene>
    <name evidence="1" type="ORF">SODALDRAFT_318514</name>
</gene>
<dbReference type="InterPro" id="IPR036388">
    <property type="entry name" value="WH-like_DNA-bd_sf"/>
</dbReference>
<dbReference type="STRING" id="1314773.A0A3N2PJ30"/>
<dbReference type="AlphaFoldDB" id="A0A3N2PJ30"/>
<evidence type="ECO:0008006" key="3">
    <source>
        <dbReference type="Google" id="ProtNLM"/>
    </source>
</evidence>
<dbReference type="GeneID" id="39577861"/>
<dbReference type="PANTHER" id="PTHR43712">
    <property type="entry name" value="PUTATIVE (AFU_ORTHOLOGUE AFUA_4G14580)-RELATED"/>
    <property type="match status" value="1"/>
</dbReference>
<dbReference type="Gene3D" id="3.40.50.150">
    <property type="entry name" value="Vaccinia Virus protein VP39"/>
    <property type="match status" value="1"/>
</dbReference>
<dbReference type="RefSeq" id="XP_028462357.1">
    <property type="nucleotide sequence ID" value="XM_028609383.1"/>
</dbReference>
<dbReference type="InterPro" id="IPR029063">
    <property type="entry name" value="SAM-dependent_MTases_sf"/>
</dbReference>
<dbReference type="OrthoDB" id="2410195at2759"/>
<dbReference type="SUPFAM" id="SSF46785">
    <property type="entry name" value="Winged helix' DNA-binding domain"/>
    <property type="match status" value="1"/>
</dbReference>
<dbReference type="Proteomes" id="UP000272025">
    <property type="component" value="Unassembled WGS sequence"/>
</dbReference>
<dbReference type="EMBL" id="ML119069">
    <property type="protein sequence ID" value="ROT34551.1"/>
    <property type="molecule type" value="Genomic_DNA"/>
</dbReference>
<evidence type="ECO:0000313" key="1">
    <source>
        <dbReference type="EMBL" id="ROT34551.1"/>
    </source>
</evidence>
<organism evidence="1 2">
    <name type="scientific">Sodiomyces alkalinus (strain CBS 110278 / VKM F-3762 / F11)</name>
    <name type="common">Alkaliphilic filamentous fungus</name>
    <dbReference type="NCBI Taxonomy" id="1314773"/>
    <lineage>
        <taxon>Eukaryota</taxon>
        <taxon>Fungi</taxon>
        <taxon>Dikarya</taxon>
        <taxon>Ascomycota</taxon>
        <taxon>Pezizomycotina</taxon>
        <taxon>Sordariomycetes</taxon>
        <taxon>Hypocreomycetidae</taxon>
        <taxon>Glomerellales</taxon>
        <taxon>Plectosphaerellaceae</taxon>
        <taxon>Sodiomyces</taxon>
    </lineage>
</organism>
<protein>
    <recommendedName>
        <fullName evidence="3">O-methyltransferase domain-containing protein</fullName>
    </recommendedName>
</protein>
<dbReference type="InterPro" id="IPR036390">
    <property type="entry name" value="WH_DNA-bd_sf"/>
</dbReference>
<proteinExistence type="predicted"/>
<dbReference type="Gene3D" id="1.10.10.10">
    <property type="entry name" value="Winged helix-like DNA-binding domain superfamily/Winged helix DNA-binding domain"/>
    <property type="match status" value="1"/>
</dbReference>
<evidence type="ECO:0000313" key="2">
    <source>
        <dbReference type="Proteomes" id="UP000272025"/>
    </source>
</evidence>
<name>A0A3N2PJ30_SODAK</name>
<reference evidence="1 2" key="1">
    <citation type="journal article" date="2018" name="Mol. Ecol.">
        <title>The obligate alkalophilic soda-lake fungus Sodiomyces alkalinus has shifted to a protein diet.</title>
        <authorList>
            <person name="Grum-Grzhimaylo A.A."/>
            <person name="Falkoski D.L."/>
            <person name="van den Heuvel J."/>
            <person name="Valero-Jimenez C.A."/>
            <person name="Min B."/>
            <person name="Choi I.G."/>
            <person name="Lipzen A."/>
            <person name="Daum C.G."/>
            <person name="Aanen D.K."/>
            <person name="Tsang A."/>
            <person name="Henrissat B."/>
            <person name="Bilanenko E.N."/>
            <person name="de Vries R.P."/>
            <person name="van Kan J.A.L."/>
            <person name="Grigoriev I.V."/>
            <person name="Debets A.J.M."/>
        </authorList>
    </citation>
    <scope>NUCLEOTIDE SEQUENCE [LARGE SCALE GENOMIC DNA]</scope>
    <source>
        <strain evidence="1 2">F11</strain>
    </source>
</reference>
<dbReference type="PANTHER" id="PTHR43712:SF15">
    <property type="entry name" value="MONODICTYPHENONE CLUSTER TRANSCRIPTIONAL COACTIVATOR MDPA"/>
    <property type="match status" value="1"/>
</dbReference>
<sequence length="451" mass="48983">MDFIAQLIASTTATVADLKKFVASCQETLGGISSEPAELPRRLSNELRQSKQVVLADIVELQRLIMGPSDLIQQLACHAQILACLHWLCHFQVLACIPLRESASSRDIADLVGVPETQLSRIVRMTATYGFLREPAPGKVAHSALSAEFVTNPSLLDAVVFLANTAVPAALHMPASTQQFCDSRFPSETAYNLASNSPVPFNTACEQRPKLRRQWAAFKEHGTTNVDGTLVGLLQSLQCADQLLGEAGVIVEIGASSTSEAVMIANHFPLLKVFVQVEDQETNPVSQGRWPKPLGPSSTPEHVQQQCLMDGRVSLQRRTMGTPQPVRDATVYVFHLNGFANGGLGPTALERIQSELKQLVDVLRMNSTATLVLTSGLLPDLGSVGVRAEARARLRDMTLFQLTNQHDNEVGEILAMLSTLSDITGRLVLVNKNCSPRTGDLALELKYQAFA</sequence>